<dbReference type="GO" id="GO:0070204">
    <property type="term" value="F:2-succinyl-5-enolpyruvyl-6-hydroxy-3-cyclohexene-1-carboxylic-acid synthase activity"/>
    <property type="evidence" value="ECO:0007669"/>
    <property type="project" value="UniProtKB-UniRule"/>
</dbReference>
<dbReference type="CDD" id="cd02009">
    <property type="entry name" value="TPP_SHCHC_synthase"/>
    <property type="match status" value="1"/>
</dbReference>
<dbReference type="Gene3D" id="3.40.50.970">
    <property type="match status" value="2"/>
</dbReference>
<dbReference type="NCBIfam" id="TIGR00173">
    <property type="entry name" value="menD"/>
    <property type="match status" value="1"/>
</dbReference>
<reference evidence="9 10" key="1">
    <citation type="submission" date="2020-07" db="EMBL/GenBank/DDBJ databases">
        <authorList>
            <person name="Feng X."/>
        </authorList>
    </citation>
    <scope>NUCLEOTIDE SEQUENCE [LARGE SCALE GENOMIC DNA]</scope>
    <source>
        <strain evidence="9 10">JCM14086</strain>
    </source>
</reference>
<evidence type="ECO:0000259" key="8">
    <source>
        <dbReference type="Pfam" id="PF02776"/>
    </source>
</evidence>
<dbReference type="PANTHER" id="PTHR42916">
    <property type="entry name" value="2-SUCCINYL-5-ENOLPYRUVYL-6-HYDROXY-3-CYCLOHEXENE-1-CARBOXYLATE SYNTHASE"/>
    <property type="match status" value="1"/>
</dbReference>
<dbReference type="EC" id="2.2.1.9" evidence="6"/>
<keyword evidence="2 6" id="KW-0479">Metal-binding</keyword>
<comment type="function">
    <text evidence="6">Catalyzes the thiamine diphosphate-dependent decarboxylation of 2-oxoglutarate and the subsequent addition of the resulting succinic semialdehyde-thiamine pyrophosphate anion to isochorismate to yield 2-succinyl-5-enolpyruvyl-6-hydroxy-3-cyclohexene-1-carboxylate (SEPHCHC).</text>
</comment>
<comment type="cofactor">
    <cofactor evidence="6">
        <name>thiamine diphosphate</name>
        <dbReference type="ChEBI" id="CHEBI:58937"/>
    </cofactor>
    <text evidence="6">Binds 1 thiamine pyrophosphate per subunit.</text>
</comment>
<keyword evidence="1 6" id="KW-0808">Transferase</keyword>
<comment type="pathway">
    <text evidence="6">Quinol/quinone metabolism; 1,4-dihydroxy-2-naphthoate biosynthesis; 1,4-dihydroxy-2-naphthoate from chorismate: step 2/7.</text>
</comment>
<evidence type="ECO:0000256" key="6">
    <source>
        <dbReference type="HAMAP-Rule" id="MF_01659"/>
    </source>
</evidence>
<keyword evidence="3 6" id="KW-0460">Magnesium</keyword>
<comment type="caution">
    <text evidence="9">The sequence shown here is derived from an EMBL/GenBank/DDBJ whole genome shotgun (WGS) entry which is preliminary data.</text>
</comment>
<dbReference type="InterPro" id="IPR011766">
    <property type="entry name" value="TPP_enzyme_TPP-bd"/>
</dbReference>
<dbReference type="PIRSF" id="PIRSF004983">
    <property type="entry name" value="MenD"/>
    <property type="match status" value="1"/>
</dbReference>
<dbReference type="RefSeq" id="WP_185694087.1">
    <property type="nucleotide sequence ID" value="NZ_JACHVA010000127.1"/>
</dbReference>
<proteinExistence type="inferred from homology"/>
<keyword evidence="6" id="KW-0474">Menaquinone biosynthesis</keyword>
<comment type="subunit">
    <text evidence="6">Homodimer.</text>
</comment>
<sequence length="598" mass="65038">MEESNVRPADDSCRHSGITPSWFIVDQNPNEPNALKPAESAHQALSFLAALVARGVKEFVVSPGSRSTPLVLALQHFSEVRARVVLDERSAVFFALGIADRSHCPVALICTSGTAAANYYPGVIEASERGIPLLLLTADRPPELRDCGAGQTIDQIGIYGKFVRWSIDAEVPRGDDGCRELERIAEAGLSEALGQNPGPVHFNLPFREPFLPAVPNGSFEKGELNEPAGPDPEVSADWESLRNAGPGWIIVGSANPPNPKRWADGLFRLSDYLGWPILADVLNPLRQMPGAGERVVTQYEGLLSAGWLDRHSDFAPQAILQVGIQPTAKSLRQWLARFEGPRWQWSRLPGGLDPARKPFTWIGGTPEGLGDLPDVFPEEAFRGAWLEAEAKTVAVVSDWLDSMPENFEGKIHHEIAVSAPRKSQVLIANSMPVRDAERFWFANRPRGPRIFSNRGASGIEGLVSMAAGMADGGDTTFAVLGDLAFLHDVGGLKAASQIEGSLTFVVIDNGGGRIFGQLPIRSEEQVFDEFFLTPQAVDLAKVCEAHGIPVQTLSGSGGFQDLLSKPFRGVRGVIVQTDPAVDDERRSEWRKLFREIES</sequence>
<keyword evidence="10" id="KW-1185">Reference proteome</keyword>
<dbReference type="PANTHER" id="PTHR42916:SF1">
    <property type="entry name" value="PROTEIN PHYLLO, CHLOROPLASTIC"/>
    <property type="match status" value="1"/>
</dbReference>
<accession>A0A7X1B0N3</accession>
<dbReference type="GO" id="GO:0009234">
    <property type="term" value="P:menaquinone biosynthetic process"/>
    <property type="evidence" value="ECO:0007669"/>
    <property type="project" value="UniProtKB-UniRule"/>
</dbReference>
<gene>
    <name evidence="6 9" type="primary">menD</name>
    <name evidence="9" type="ORF">H5P30_16870</name>
</gene>
<dbReference type="GO" id="GO:0030976">
    <property type="term" value="F:thiamine pyrophosphate binding"/>
    <property type="evidence" value="ECO:0007669"/>
    <property type="project" value="UniProtKB-UniRule"/>
</dbReference>
<comment type="catalytic activity">
    <reaction evidence="6">
        <text>isochorismate + 2-oxoglutarate + H(+) = 5-enolpyruvoyl-6-hydroxy-2-succinyl-cyclohex-3-ene-1-carboxylate + CO2</text>
        <dbReference type="Rhea" id="RHEA:25593"/>
        <dbReference type="ChEBI" id="CHEBI:15378"/>
        <dbReference type="ChEBI" id="CHEBI:16526"/>
        <dbReference type="ChEBI" id="CHEBI:16810"/>
        <dbReference type="ChEBI" id="CHEBI:29780"/>
        <dbReference type="ChEBI" id="CHEBI:58818"/>
        <dbReference type="EC" id="2.2.1.9"/>
    </reaction>
</comment>
<dbReference type="Pfam" id="PF02775">
    <property type="entry name" value="TPP_enzyme_C"/>
    <property type="match status" value="1"/>
</dbReference>
<protein>
    <recommendedName>
        <fullName evidence="6">2-succinyl-5-enolpyruvyl-6-hydroxy-3-cyclohexene-1-carboxylate synthase</fullName>
        <shortName evidence="6">SEPHCHC synthase</shortName>
        <ecNumber evidence="6">2.2.1.9</ecNumber>
    </recommendedName>
    <alternativeName>
        <fullName evidence="6">Menaquinone biosynthesis protein MenD</fullName>
    </alternativeName>
</protein>
<dbReference type="GO" id="GO:0000287">
    <property type="term" value="F:magnesium ion binding"/>
    <property type="evidence" value="ECO:0007669"/>
    <property type="project" value="UniProtKB-UniRule"/>
</dbReference>
<evidence type="ECO:0000256" key="4">
    <source>
        <dbReference type="ARBA" id="ARBA00023052"/>
    </source>
</evidence>
<comment type="similarity">
    <text evidence="6">Belongs to the TPP enzyme family. MenD subfamily.</text>
</comment>
<dbReference type="InterPro" id="IPR004433">
    <property type="entry name" value="MenaQ_synth_MenD"/>
</dbReference>
<dbReference type="EMBL" id="JACHVA010000127">
    <property type="protein sequence ID" value="MBC2603458.1"/>
    <property type="molecule type" value="Genomic_DNA"/>
</dbReference>
<comment type="cofactor">
    <cofactor evidence="6">
        <name>Mg(2+)</name>
        <dbReference type="ChEBI" id="CHEBI:18420"/>
    </cofactor>
    <cofactor evidence="6">
        <name>Mn(2+)</name>
        <dbReference type="ChEBI" id="CHEBI:29035"/>
    </cofactor>
</comment>
<dbReference type="UniPathway" id="UPA01057">
    <property type="reaction ID" value="UER00164"/>
</dbReference>
<dbReference type="GO" id="GO:0030145">
    <property type="term" value="F:manganese ion binding"/>
    <property type="evidence" value="ECO:0007669"/>
    <property type="project" value="UniProtKB-UniRule"/>
</dbReference>
<evidence type="ECO:0000256" key="1">
    <source>
        <dbReference type="ARBA" id="ARBA00022679"/>
    </source>
</evidence>
<dbReference type="SUPFAM" id="SSF52518">
    <property type="entry name" value="Thiamin diphosphate-binding fold (THDP-binding)"/>
    <property type="match status" value="2"/>
</dbReference>
<name>A0A7X1B0N3_9BACT</name>
<dbReference type="UniPathway" id="UPA00079"/>
<dbReference type="Pfam" id="PF02776">
    <property type="entry name" value="TPP_enzyme_N"/>
    <property type="match status" value="1"/>
</dbReference>
<evidence type="ECO:0000313" key="9">
    <source>
        <dbReference type="EMBL" id="MBC2603458.1"/>
    </source>
</evidence>
<keyword evidence="5 6" id="KW-0464">Manganese</keyword>
<evidence type="ECO:0000313" key="10">
    <source>
        <dbReference type="Proteomes" id="UP000525652"/>
    </source>
</evidence>
<dbReference type="InterPro" id="IPR029061">
    <property type="entry name" value="THDP-binding"/>
</dbReference>
<dbReference type="InterPro" id="IPR012001">
    <property type="entry name" value="Thiamin_PyroP_enz_TPP-bd_dom"/>
</dbReference>
<dbReference type="CDD" id="cd07037">
    <property type="entry name" value="TPP_PYR_MenD"/>
    <property type="match status" value="1"/>
</dbReference>
<dbReference type="AlphaFoldDB" id="A0A7X1B0N3"/>
<evidence type="ECO:0000256" key="2">
    <source>
        <dbReference type="ARBA" id="ARBA00022723"/>
    </source>
</evidence>
<evidence type="ECO:0000256" key="5">
    <source>
        <dbReference type="ARBA" id="ARBA00023211"/>
    </source>
</evidence>
<dbReference type="Gene3D" id="3.40.50.1220">
    <property type="entry name" value="TPP-binding domain"/>
    <property type="match status" value="1"/>
</dbReference>
<feature type="domain" description="Thiamine pyrophosphate enzyme N-terminal TPP-binding" evidence="8">
    <location>
        <begin position="47"/>
        <end position="157"/>
    </location>
</feature>
<organism evidence="9 10">
    <name type="scientific">Puniceicoccus vermicola</name>
    <dbReference type="NCBI Taxonomy" id="388746"/>
    <lineage>
        <taxon>Bacteria</taxon>
        <taxon>Pseudomonadati</taxon>
        <taxon>Verrucomicrobiota</taxon>
        <taxon>Opitutia</taxon>
        <taxon>Puniceicoccales</taxon>
        <taxon>Puniceicoccaceae</taxon>
        <taxon>Puniceicoccus</taxon>
    </lineage>
</organism>
<evidence type="ECO:0000256" key="3">
    <source>
        <dbReference type="ARBA" id="ARBA00022842"/>
    </source>
</evidence>
<comment type="pathway">
    <text evidence="6">Quinol/quinone metabolism; menaquinone biosynthesis.</text>
</comment>
<keyword evidence="4 6" id="KW-0786">Thiamine pyrophosphate</keyword>
<evidence type="ECO:0000259" key="7">
    <source>
        <dbReference type="Pfam" id="PF02775"/>
    </source>
</evidence>
<dbReference type="HAMAP" id="MF_01659">
    <property type="entry name" value="MenD"/>
    <property type="match status" value="1"/>
</dbReference>
<feature type="domain" description="Thiamine pyrophosphate enzyme TPP-binding" evidence="7">
    <location>
        <begin position="445"/>
        <end position="563"/>
    </location>
</feature>
<dbReference type="Proteomes" id="UP000525652">
    <property type="component" value="Unassembled WGS sequence"/>
</dbReference>